<evidence type="ECO:0000313" key="3">
    <source>
        <dbReference type="Proteomes" id="UP000712600"/>
    </source>
</evidence>
<proteinExistence type="predicted"/>
<evidence type="ECO:0000313" key="2">
    <source>
        <dbReference type="EMBL" id="KAF3507026.1"/>
    </source>
</evidence>
<sequence>MTDNFQGDRLYVSQERGRQQGMQQNGSSMKRSKSKFGKKVVCYRCGKPGTIEETVPKRGSHGFLDIGYLCFIPHDP</sequence>
<feature type="compositionally biased region" description="Polar residues" evidence="1">
    <location>
        <begin position="20"/>
        <end position="29"/>
    </location>
</feature>
<dbReference type="EMBL" id="QGKX02001521">
    <property type="protein sequence ID" value="KAF3507026.1"/>
    <property type="molecule type" value="Genomic_DNA"/>
</dbReference>
<gene>
    <name evidence="2" type="ORF">F2Q69_00005978</name>
</gene>
<protein>
    <recommendedName>
        <fullName evidence="4">CCHC-type domain-containing protein</fullName>
    </recommendedName>
</protein>
<feature type="region of interest" description="Disordered" evidence="1">
    <location>
        <begin position="1"/>
        <end position="34"/>
    </location>
</feature>
<dbReference type="Proteomes" id="UP000712600">
    <property type="component" value="Unassembled WGS sequence"/>
</dbReference>
<comment type="caution">
    <text evidence="2">The sequence shown here is derived from an EMBL/GenBank/DDBJ whole genome shotgun (WGS) entry which is preliminary data.</text>
</comment>
<accession>A0A8S9NTH4</accession>
<name>A0A8S9NTH4_BRACR</name>
<evidence type="ECO:0008006" key="4">
    <source>
        <dbReference type="Google" id="ProtNLM"/>
    </source>
</evidence>
<dbReference type="AlphaFoldDB" id="A0A8S9NTH4"/>
<evidence type="ECO:0000256" key="1">
    <source>
        <dbReference type="SAM" id="MobiDB-lite"/>
    </source>
</evidence>
<reference evidence="2" key="1">
    <citation type="submission" date="2019-12" db="EMBL/GenBank/DDBJ databases">
        <title>Genome sequencing and annotation of Brassica cretica.</title>
        <authorList>
            <person name="Studholme D.J."/>
            <person name="Sarris P."/>
        </authorList>
    </citation>
    <scope>NUCLEOTIDE SEQUENCE</scope>
    <source>
        <strain evidence="2">PFS-109/04</strain>
        <tissue evidence="2">Leaf</tissue>
    </source>
</reference>
<organism evidence="2 3">
    <name type="scientific">Brassica cretica</name>
    <name type="common">Mustard</name>
    <dbReference type="NCBI Taxonomy" id="69181"/>
    <lineage>
        <taxon>Eukaryota</taxon>
        <taxon>Viridiplantae</taxon>
        <taxon>Streptophyta</taxon>
        <taxon>Embryophyta</taxon>
        <taxon>Tracheophyta</taxon>
        <taxon>Spermatophyta</taxon>
        <taxon>Magnoliopsida</taxon>
        <taxon>eudicotyledons</taxon>
        <taxon>Gunneridae</taxon>
        <taxon>Pentapetalae</taxon>
        <taxon>rosids</taxon>
        <taxon>malvids</taxon>
        <taxon>Brassicales</taxon>
        <taxon>Brassicaceae</taxon>
        <taxon>Brassiceae</taxon>
        <taxon>Brassica</taxon>
    </lineage>
</organism>